<dbReference type="EMBL" id="SJPO01000005">
    <property type="protein sequence ID" value="TWT77063.1"/>
    <property type="molecule type" value="Genomic_DNA"/>
</dbReference>
<name>A0A5C5YQB9_9BACT</name>
<dbReference type="OrthoDB" id="288013at2"/>
<comment type="caution">
    <text evidence="3">The sequence shown here is derived from an EMBL/GenBank/DDBJ whole genome shotgun (WGS) entry which is preliminary data.</text>
</comment>
<accession>A0A5C5YQB9</accession>
<evidence type="ECO:0000256" key="1">
    <source>
        <dbReference type="SAM" id="MobiDB-lite"/>
    </source>
</evidence>
<protein>
    <recommendedName>
        <fullName evidence="5">SH3b domain-containing protein</fullName>
    </recommendedName>
</protein>
<reference evidence="3 4" key="1">
    <citation type="submission" date="2019-02" db="EMBL/GenBank/DDBJ databases">
        <title>Deep-cultivation of Planctomycetes and their phenomic and genomic characterization uncovers novel biology.</title>
        <authorList>
            <person name="Wiegand S."/>
            <person name="Jogler M."/>
            <person name="Boedeker C."/>
            <person name="Pinto D."/>
            <person name="Vollmers J."/>
            <person name="Rivas-Marin E."/>
            <person name="Kohn T."/>
            <person name="Peeters S.H."/>
            <person name="Heuer A."/>
            <person name="Rast P."/>
            <person name="Oberbeckmann S."/>
            <person name="Bunk B."/>
            <person name="Jeske O."/>
            <person name="Meyerdierks A."/>
            <person name="Storesund J.E."/>
            <person name="Kallscheuer N."/>
            <person name="Luecker S."/>
            <person name="Lage O.M."/>
            <person name="Pohl T."/>
            <person name="Merkel B.J."/>
            <person name="Hornburger P."/>
            <person name="Mueller R.-W."/>
            <person name="Bruemmer F."/>
            <person name="Labrenz M."/>
            <person name="Spormann A.M."/>
            <person name="Op Den Camp H."/>
            <person name="Overmann J."/>
            <person name="Amann R."/>
            <person name="Jetten M.S.M."/>
            <person name="Mascher T."/>
            <person name="Medema M.H."/>
            <person name="Devos D.P."/>
            <person name="Kaster A.-K."/>
            <person name="Ovreas L."/>
            <person name="Rohde M."/>
            <person name="Galperin M.Y."/>
            <person name="Jogler C."/>
        </authorList>
    </citation>
    <scope>NUCLEOTIDE SEQUENCE [LARGE SCALE GENOMIC DNA]</scope>
    <source>
        <strain evidence="3 4">Pla123a</strain>
    </source>
</reference>
<evidence type="ECO:0000313" key="4">
    <source>
        <dbReference type="Proteomes" id="UP000318478"/>
    </source>
</evidence>
<dbReference type="AlphaFoldDB" id="A0A5C5YQB9"/>
<keyword evidence="4" id="KW-1185">Reference proteome</keyword>
<feature type="compositionally biased region" description="Basic and acidic residues" evidence="1">
    <location>
        <begin position="162"/>
        <end position="171"/>
    </location>
</feature>
<feature type="region of interest" description="Disordered" evidence="1">
    <location>
        <begin position="162"/>
        <end position="188"/>
    </location>
</feature>
<proteinExistence type="predicted"/>
<feature type="signal peptide" evidence="2">
    <location>
        <begin position="1"/>
        <end position="24"/>
    </location>
</feature>
<gene>
    <name evidence="3" type="ORF">Pla123a_24930</name>
</gene>
<sequence length="424" mass="44858" precursor="true">MQANTTTTALVAASAVLLSTAALGGEFPYDAVVNADAAVVYAGPGPHYYDTAELPSGASVQVFEETPGGFCAIRPPEGSFSWAPASSLRLLDDGTAEVTRAETPARVGSLLHDRRDAVHVRLDRGERVRVLARQAIEGVDWVQIAPPSGEFRWVRREDLARHAPTDLDRPTPGEQVAGPTDQTDTGPVDSWVRAAAHTGQASESDAPAPAVDVVGAKPLPPVARSDASADATRRPAPLELSGGFAQRLAALEVELSRQVAERPTLWRFEEIEQQAAAMLSAAADENERQAVRELAARVDRFAGIANRYKSTRGLAPQVGLTKATVADGTAPKIEPLAPSVGPLSGYDAIGTLRPVISKRPNAPQYALVDSQGKIVSFITASPDLNLAPLIGQRVGVQGVQGFMPEYQQQHVTAQRVASLGSTVR</sequence>
<feature type="chain" id="PRO_5022795241" description="SH3b domain-containing protein" evidence="2">
    <location>
        <begin position="25"/>
        <end position="424"/>
    </location>
</feature>
<dbReference type="RefSeq" id="WP_146587328.1">
    <property type="nucleotide sequence ID" value="NZ_SJPO01000005.1"/>
</dbReference>
<organism evidence="3 4">
    <name type="scientific">Posidoniimonas polymericola</name>
    <dbReference type="NCBI Taxonomy" id="2528002"/>
    <lineage>
        <taxon>Bacteria</taxon>
        <taxon>Pseudomonadati</taxon>
        <taxon>Planctomycetota</taxon>
        <taxon>Planctomycetia</taxon>
        <taxon>Pirellulales</taxon>
        <taxon>Lacipirellulaceae</taxon>
        <taxon>Posidoniimonas</taxon>
    </lineage>
</organism>
<evidence type="ECO:0000256" key="2">
    <source>
        <dbReference type="SAM" id="SignalP"/>
    </source>
</evidence>
<dbReference type="Proteomes" id="UP000318478">
    <property type="component" value="Unassembled WGS sequence"/>
</dbReference>
<evidence type="ECO:0008006" key="5">
    <source>
        <dbReference type="Google" id="ProtNLM"/>
    </source>
</evidence>
<keyword evidence="2" id="KW-0732">Signal</keyword>
<evidence type="ECO:0000313" key="3">
    <source>
        <dbReference type="EMBL" id="TWT77063.1"/>
    </source>
</evidence>